<keyword evidence="6" id="KW-0443">Lipid metabolism</keyword>
<sequence length="234" mass="25285">MSALVSANIQRLVRLSTRHSIFNPVSKPPNCLHAIPSSCFGNNSSSKPQSRIVTIPNILTSLRIGATPSIFFLILRQDLSSAAILAAVIGLTDAADGYIARRFPSQQSVTGSYLDPLADKLFISLLSVAMAYTNLFPVSLVALFLMRDALLLAGASYLRFVSLGHPWNTTVQITAVFSSLMAPVLGLQDSLALPALWLTAASTTIYSGFGYAQSFPSFFQEALRISASKKREKR</sequence>
<evidence type="ECO:0000256" key="4">
    <source>
        <dbReference type="ARBA" id="ARBA00022692"/>
    </source>
</evidence>
<keyword evidence="13" id="KW-1185">Reference proteome</keyword>
<evidence type="ECO:0000256" key="7">
    <source>
        <dbReference type="ARBA" id="ARBA00023136"/>
    </source>
</evidence>
<reference evidence="14" key="1">
    <citation type="submission" date="2022-11" db="UniProtKB">
        <authorList>
            <consortium name="WormBaseParasite"/>
        </authorList>
    </citation>
    <scope>IDENTIFICATION</scope>
</reference>
<feature type="transmembrane region" description="Helical" evidence="12">
    <location>
        <begin position="121"/>
        <end position="146"/>
    </location>
</feature>
<evidence type="ECO:0000256" key="5">
    <source>
        <dbReference type="ARBA" id="ARBA00022989"/>
    </source>
</evidence>
<evidence type="ECO:0000256" key="10">
    <source>
        <dbReference type="ARBA" id="ARBA00039001"/>
    </source>
</evidence>
<keyword evidence="2" id="KW-0444">Lipid biosynthesis</keyword>
<evidence type="ECO:0000256" key="12">
    <source>
        <dbReference type="SAM" id="Phobius"/>
    </source>
</evidence>
<dbReference type="AlphaFoldDB" id="A0A915EWR8"/>
<dbReference type="PANTHER" id="PTHR14269">
    <property type="entry name" value="CDP-DIACYLGLYCEROL--GLYCEROL-3-PHOSPHATE 3-PHOSPHATIDYLTRANSFERASE-RELATED"/>
    <property type="match status" value="1"/>
</dbReference>
<dbReference type="GO" id="GO:0016020">
    <property type="term" value="C:membrane"/>
    <property type="evidence" value="ECO:0007669"/>
    <property type="project" value="UniProtKB-SubCell"/>
</dbReference>
<evidence type="ECO:0000256" key="8">
    <source>
        <dbReference type="ARBA" id="ARBA00023209"/>
    </source>
</evidence>
<evidence type="ECO:0000256" key="6">
    <source>
        <dbReference type="ARBA" id="ARBA00023098"/>
    </source>
</evidence>
<comment type="catalytic activity">
    <reaction evidence="11">
        <text>a CDP-1,2-diacyl-sn-glycerol + a 1,2-diacyl-sn-glycero-3-phospho-(1'-sn-glycerol) = a cardiolipin + CMP + H(+)</text>
        <dbReference type="Rhea" id="RHEA:32931"/>
        <dbReference type="ChEBI" id="CHEBI:15378"/>
        <dbReference type="ChEBI" id="CHEBI:58332"/>
        <dbReference type="ChEBI" id="CHEBI:60377"/>
        <dbReference type="ChEBI" id="CHEBI:62237"/>
        <dbReference type="ChEBI" id="CHEBI:64716"/>
        <dbReference type="EC" id="2.7.8.41"/>
    </reaction>
</comment>
<dbReference type="GO" id="GO:0043337">
    <property type="term" value="F:cardiolipin synthase (CMP-forming)"/>
    <property type="evidence" value="ECO:0007669"/>
    <property type="project" value="UniProtKB-EC"/>
</dbReference>
<keyword evidence="5 12" id="KW-1133">Transmembrane helix</keyword>
<comment type="subcellular location">
    <subcellularLocation>
        <location evidence="1">Membrane</location>
        <topology evidence="1">Multi-pass membrane protein</topology>
    </subcellularLocation>
</comment>
<dbReference type="PANTHER" id="PTHR14269:SF60">
    <property type="entry name" value="CARDIOLIPIN SYNTHASE (CMP-FORMING)"/>
    <property type="match status" value="1"/>
</dbReference>
<dbReference type="WBParaSite" id="maker-E.canG7_contigs_5479-snap-gene-0.50-mRNA-1">
    <property type="protein sequence ID" value="maker-E.canG7_contigs_5479-snap-gene-0.50-mRNA-1"/>
    <property type="gene ID" value="EcG7_01173"/>
</dbReference>
<dbReference type="Pfam" id="PF01066">
    <property type="entry name" value="CDP-OH_P_transf"/>
    <property type="match status" value="1"/>
</dbReference>
<keyword evidence="9" id="KW-1208">Phospholipid metabolism</keyword>
<evidence type="ECO:0000256" key="1">
    <source>
        <dbReference type="ARBA" id="ARBA00004141"/>
    </source>
</evidence>
<keyword evidence="8" id="KW-0594">Phospholipid biosynthesis</keyword>
<evidence type="ECO:0000256" key="9">
    <source>
        <dbReference type="ARBA" id="ARBA00023264"/>
    </source>
</evidence>
<name>A0A915EWR8_9CEST</name>
<dbReference type="Proteomes" id="UP000887562">
    <property type="component" value="Unplaced"/>
</dbReference>
<organism evidence="13 14">
    <name type="scientific">Echinococcus canadensis</name>
    <dbReference type="NCBI Taxonomy" id="519352"/>
    <lineage>
        <taxon>Eukaryota</taxon>
        <taxon>Metazoa</taxon>
        <taxon>Spiralia</taxon>
        <taxon>Lophotrochozoa</taxon>
        <taxon>Platyhelminthes</taxon>
        <taxon>Cestoda</taxon>
        <taxon>Eucestoda</taxon>
        <taxon>Cyclophyllidea</taxon>
        <taxon>Taeniidae</taxon>
        <taxon>Echinococcus</taxon>
        <taxon>Echinococcus canadensis group</taxon>
    </lineage>
</organism>
<protein>
    <recommendedName>
        <fullName evidence="10">cardiolipin synthase (CMP-forming)</fullName>
        <ecNumber evidence="10">2.7.8.41</ecNumber>
    </recommendedName>
</protein>
<accession>A0A915EWR8</accession>
<evidence type="ECO:0000313" key="14">
    <source>
        <dbReference type="WBParaSite" id="maker-E.canG7_contigs_5479-snap-gene-0.50-mRNA-1"/>
    </source>
</evidence>
<evidence type="ECO:0000256" key="3">
    <source>
        <dbReference type="ARBA" id="ARBA00022679"/>
    </source>
</evidence>
<dbReference type="Gene3D" id="1.20.120.1760">
    <property type="match status" value="1"/>
</dbReference>
<keyword evidence="4 12" id="KW-0812">Transmembrane</keyword>
<evidence type="ECO:0000313" key="13">
    <source>
        <dbReference type="Proteomes" id="UP000887562"/>
    </source>
</evidence>
<dbReference type="GO" id="GO:0005739">
    <property type="term" value="C:mitochondrion"/>
    <property type="evidence" value="ECO:0007669"/>
    <property type="project" value="TreeGrafter"/>
</dbReference>
<proteinExistence type="predicted"/>
<dbReference type="GO" id="GO:0032049">
    <property type="term" value="P:cardiolipin biosynthetic process"/>
    <property type="evidence" value="ECO:0007669"/>
    <property type="project" value="TreeGrafter"/>
</dbReference>
<dbReference type="EC" id="2.7.8.41" evidence="10"/>
<keyword evidence="7 12" id="KW-0472">Membrane</keyword>
<evidence type="ECO:0000256" key="11">
    <source>
        <dbReference type="ARBA" id="ARBA00047433"/>
    </source>
</evidence>
<keyword evidence="3" id="KW-0808">Transferase</keyword>
<dbReference type="InterPro" id="IPR050324">
    <property type="entry name" value="CDP-alcohol_PTase-I"/>
</dbReference>
<evidence type="ECO:0000256" key="2">
    <source>
        <dbReference type="ARBA" id="ARBA00022516"/>
    </source>
</evidence>
<dbReference type="InterPro" id="IPR043130">
    <property type="entry name" value="CDP-OH_PTrfase_TM_dom"/>
</dbReference>
<dbReference type="InterPro" id="IPR000462">
    <property type="entry name" value="CDP-OH_P_trans"/>
</dbReference>